<keyword evidence="3" id="KW-0378">Hydrolase</keyword>
<dbReference type="InterPro" id="IPR044946">
    <property type="entry name" value="Restrct_endonuc_typeI_TRD_sf"/>
</dbReference>
<keyword evidence="3" id="KW-0540">Nuclease</keyword>
<keyword evidence="3" id="KW-0255">Endonuclease</keyword>
<organism evidence="3 4">
    <name type="scientific">Cryobacterium psychrotolerans</name>
    <dbReference type="NCBI Taxonomy" id="386301"/>
    <lineage>
        <taxon>Bacteria</taxon>
        <taxon>Bacillati</taxon>
        <taxon>Actinomycetota</taxon>
        <taxon>Actinomycetes</taxon>
        <taxon>Micrococcales</taxon>
        <taxon>Microbacteriaceae</taxon>
        <taxon>Cryobacterium</taxon>
    </lineage>
</organism>
<reference evidence="3 4" key="1">
    <citation type="submission" date="2016-10" db="EMBL/GenBank/DDBJ databases">
        <authorList>
            <person name="de Groot N.N."/>
        </authorList>
    </citation>
    <scope>NUCLEOTIDE SEQUENCE [LARGE SCALE GENOMIC DNA]</scope>
    <source>
        <strain evidence="3 4">CGMCC 1.5382</strain>
    </source>
</reference>
<keyword evidence="2" id="KW-0238">DNA-binding</keyword>
<gene>
    <name evidence="3" type="ORF">SAMN05216282_105120</name>
</gene>
<dbReference type="Gene3D" id="3.90.220.20">
    <property type="entry name" value="DNA methylase specificity domains"/>
    <property type="match status" value="3"/>
</dbReference>
<sequence length="370" mass="40329">MFSISKHNGVMPAEEFFGKRVASANLANYKTLSAGAWVYSTIHIDEGSIARNNTGVDGVVSPMYTVMNWSSRQDDPRYLEHLLRSKEMLTVYADSAQGSINRRRSLSWKAFSTITIVLPPLEEQKRIVDLATAIDDAVDAAEAEALADASLLDRLRMARLDGQKKPLGNLLTAIESGVSVATAGNEDSGPRLLRISAVRHGRFDVSEHKRAGNVSLPERARVHNGDILMTRSNTPDRVGFVAIAGGVDDDYYMPDLVWRLVPDAAEIDSAFLVEVLSSDYGREEIRARASGTSASMQKISKARISSIMIPVPRLEAQGAYVAPLRSTQESADAARSTVVALRNLRSNLLTVLLSGGHEIPASYDYLLEAV</sequence>
<dbReference type="Proteomes" id="UP000198701">
    <property type="component" value="Unassembled WGS sequence"/>
</dbReference>
<dbReference type="EMBL" id="FNFU01000005">
    <property type="protein sequence ID" value="SDK36626.1"/>
    <property type="molecule type" value="Genomic_DNA"/>
</dbReference>
<evidence type="ECO:0000256" key="1">
    <source>
        <dbReference type="ARBA" id="ARBA00022747"/>
    </source>
</evidence>
<dbReference type="InterPro" id="IPR052021">
    <property type="entry name" value="Type-I_RS_S_subunit"/>
</dbReference>
<evidence type="ECO:0000313" key="4">
    <source>
        <dbReference type="Proteomes" id="UP000198701"/>
    </source>
</evidence>
<dbReference type="AlphaFoldDB" id="A0A1G9BAM5"/>
<protein>
    <submittedName>
        <fullName evidence="3">Restriction endonuclease S subunit</fullName>
    </submittedName>
</protein>
<name>A0A1G9BAM5_9MICO</name>
<dbReference type="GO" id="GO:0003677">
    <property type="term" value="F:DNA binding"/>
    <property type="evidence" value="ECO:0007669"/>
    <property type="project" value="UniProtKB-KW"/>
</dbReference>
<accession>A0A1G9BAM5</accession>
<evidence type="ECO:0000256" key="2">
    <source>
        <dbReference type="ARBA" id="ARBA00023125"/>
    </source>
</evidence>
<proteinExistence type="predicted"/>
<dbReference type="STRING" id="386301.SAMN05216282_105120"/>
<keyword evidence="4" id="KW-1185">Reference proteome</keyword>
<dbReference type="PANTHER" id="PTHR30408">
    <property type="entry name" value="TYPE-1 RESTRICTION ENZYME ECOKI SPECIFICITY PROTEIN"/>
    <property type="match status" value="1"/>
</dbReference>
<keyword evidence="1" id="KW-0680">Restriction system</keyword>
<dbReference type="SUPFAM" id="SSF116734">
    <property type="entry name" value="DNA methylase specificity domain"/>
    <property type="match status" value="2"/>
</dbReference>
<dbReference type="GO" id="GO:0009307">
    <property type="term" value="P:DNA restriction-modification system"/>
    <property type="evidence" value="ECO:0007669"/>
    <property type="project" value="UniProtKB-KW"/>
</dbReference>
<evidence type="ECO:0000313" key="3">
    <source>
        <dbReference type="EMBL" id="SDK36626.1"/>
    </source>
</evidence>
<dbReference type="PANTHER" id="PTHR30408:SF12">
    <property type="entry name" value="TYPE I RESTRICTION ENZYME MJAVIII SPECIFICITY SUBUNIT"/>
    <property type="match status" value="1"/>
</dbReference>
<dbReference type="GO" id="GO:0004519">
    <property type="term" value="F:endonuclease activity"/>
    <property type="evidence" value="ECO:0007669"/>
    <property type="project" value="UniProtKB-KW"/>
</dbReference>